<dbReference type="Proteomes" id="UP000287247">
    <property type="component" value="Unassembled WGS sequence"/>
</dbReference>
<dbReference type="CDD" id="cd00293">
    <property type="entry name" value="USP-like"/>
    <property type="match status" value="1"/>
</dbReference>
<reference evidence="4" key="1">
    <citation type="submission" date="2017-05" db="EMBL/GenBank/DDBJ databases">
        <title>Physiological properties and genetic analysis related to exopolysaccharide production of fresh-water unicellular cyanobacterium Aphanothece sacrum, Suizenji Nori, that has been cultured as a food source in Japan.</title>
        <authorList>
            <person name="Kanesaki Y."/>
            <person name="Yoshikawa S."/>
            <person name="Ohki K."/>
        </authorList>
    </citation>
    <scope>NUCLEOTIDE SEQUENCE [LARGE SCALE GENOMIC DNA]</scope>
    <source>
        <strain evidence="4">FPU1</strain>
    </source>
</reference>
<proteinExistence type="inferred from homology"/>
<organism evidence="3 4">
    <name type="scientific">Aphanothece sacrum FPU1</name>
    <dbReference type="NCBI Taxonomy" id="1920663"/>
    <lineage>
        <taxon>Bacteria</taxon>
        <taxon>Bacillati</taxon>
        <taxon>Cyanobacteriota</taxon>
        <taxon>Cyanophyceae</taxon>
        <taxon>Oscillatoriophycideae</taxon>
        <taxon>Chroococcales</taxon>
        <taxon>Aphanothecaceae</taxon>
        <taxon>Aphanothece</taxon>
    </lineage>
</organism>
<dbReference type="InterPro" id="IPR006016">
    <property type="entry name" value="UspA"/>
</dbReference>
<gene>
    <name evidence="3" type="ORF">AsFPU1_1609</name>
</gene>
<dbReference type="SUPFAM" id="SSF52402">
    <property type="entry name" value="Adenine nucleotide alpha hydrolases-like"/>
    <property type="match status" value="1"/>
</dbReference>
<evidence type="ECO:0000313" key="3">
    <source>
        <dbReference type="EMBL" id="GBF80208.1"/>
    </source>
</evidence>
<dbReference type="RefSeq" id="WP_124975065.1">
    <property type="nucleotide sequence ID" value="NZ_BDQK01000006.1"/>
</dbReference>
<evidence type="ECO:0000313" key="4">
    <source>
        <dbReference type="Proteomes" id="UP000287247"/>
    </source>
</evidence>
<dbReference type="InterPro" id="IPR006015">
    <property type="entry name" value="Universal_stress_UspA"/>
</dbReference>
<dbReference type="Gene3D" id="3.40.50.620">
    <property type="entry name" value="HUPs"/>
    <property type="match status" value="1"/>
</dbReference>
<comment type="caution">
    <text evidence="3">The sequence shown here is derived from an EMBL/GenBank/DDBJ whole genome shotgun (WGS) entry which is preliminary data.</text>
</comment>
<sequence length="164" mass="18383">MYQKILVAMDMSDMTQEIFACALSLAQQQTQTRLLLLHVLSWEEDNSPLPIPPDLTQLYPAAGNDSTLESWRLQWQEFEQAGLAMLQSYSQNALEDGIQTEYQQITGSAGRTICKVAKEWLADLIIIGHRGRSGFQELLLGSVSNYVLHHAPCSVLIVQLKHSP</sequence>
<dbReference type="EMBL" id="BDQK01000006">
    <property type="protein sequence ID" value="GBF80208.1"/>
    <property type="molecule type" value="Genomic_DNA"/>
</dbReference>
<dbReference type="PRINTS" id="PR01438">
    <property type="entry name" value="UNVRSLSTRESS"/>
</dbReference>
<dbReference type="PANTHER" id="PTHR46268">
    <property type="entry name" value="STRESS RESPONSE PROTEIN NHAX"/>
    <property type="match status" value="1"/>
</dbReference>
<protein>
    <recommendedName>
        <fullName evidence="2">UspA domain-containing protein</fullName>
    </recommendedName>
</protein>
<evidence type="ECO:0000259" key="2">
    <source>
        <dbReference type="Pfam" id="PF00582"/>
    </source>
</evidence>
<dbReference type="AlphaFoldDB" id="A0A401IG02"/>
<accession>A0A401IG02</accession>
<dbReference type="PANTHER" id="PTHR46268:SF8">
    <property type="entry name" value="UNIVERSAL STRESS PROTEIN SLL1388"/>
    <property type="match status" value="1"/>
</dbReference>
<feature type="domain" description="UspA" evidence="2">
    <location>
        <begin position="1"/>
        <end position="158"/>
    </location>
</feature>
<dbReference type="InterPro" id="IPR014729">
    <property type="entry name" value="Rossmann-like_a/b/a_fold"/>
</dbReference>
<dbReference type="OrthoDB" id="516822at2"/>
<dbReference type="Pfam" id="PF00582">
    <property type="entry name" value="Usp"/>
    <property type="match status" value="1"/>
</dbReference>
<keyword evidence="4" id="KW-1185">Reference proteome</keyword>
<name>A0A401IG02_APHSA</name>
<evidence type="ECO:0000256" key="1">
    <source>
        <dbReference type="ARBA" id="ARBA00008791"/>
    </source>
</evidence>
<comment type="similarity">
    <text evidence="1">Belongs to the universal stress protein A family.</text>
</comment>